<keyword evidence="1" id="KW-0472">Membrane</keyword>
<keyword evidence="1" id="KW-1133">Transmembrane helix</keyword>
<name>X1CEV8_9ZZZZ</name>
<sequence length="72" mass="8248">MILDLDWFLLAVNVAYTYFMSRGKKIGLWILLGIQPGWALYGWQTGGHGIIALSVFYSIIAIMGIRKWKKEN</sequence>
<keyword evidence="1" id="KW-0812">Transmembrane</keyword>
<protein>
    <recommendedName>
        <fullName evidence="3">Nicotinamide mononucleotide transporter PnuC</fullName>
    </recommendedName>
</protein>
<organism evidence="2">
    <name type="scientific">marine sediment metagenome</name>
    <dbReference type="NCBI Taxonomy" id="412755"/>
    <lineage>
        <taxon>unclassified sequences</taxon>
        <taxon>metagenomes</taxon>
        <taxon>ecological metagenomes</taxon>
    </lineage>
</organism>
<feature type="transmembrane region" description="Helical" evidence="1">
    <location>
        <begin position="49"/>
        <end position="65"/>
    </location>
</feature>
<gene>
    <name evidence="2" type="ORF">S01H4_62404</name>
</gene>
<evidence type="ECO:0000256" key="1">
    <source>
        <dbReference type="SAM" id="Phobius"/>
    </source>
</evidence>
<accession>X1CEV8</accession>
<evidence type="ECO:0000313" key="2">
    <source>
        <dbReference type="EMBL" id="GAH06187.1"/>
    </source>
</evidence>
<reference evidence="2" key="1">
    <citation type="journal article" date="2014" name="Front. Microbiol.">
        <title>High frequency of phylogenetically diverse reductive dehalogenase-homologous genes in deep subseafloor sedimentary metagenomes.</title>
        <authorList>
            <person name="Kawai M."/>
            <person name="Futagami T."/>
            <person name="Toyoda A."/>
            <person name="Takaki Y."/>
            <person name="Nishi S."/>
            <person name="Hori S."/>
            <person name="Arai W."/>
            <person name="Tsubouchi T."/>
            <person name="Morono Y."/>
            <person name="Uchiyama I."/>
            <person name="Ito T."/>
            <person name="Fujiyama A."/>
            <person name="Inagaki F."/>
            <person name="Takami H."/>
        </authorList>
    </citation>
    <scope>NUCLEOTIDE SEQUENCE</scope>
    <source>
        <strain evidence="2">Expedition CK06-06</strain>
    </source>
</reference>
<dbReference type="AlphaFoldDB" id="X1CEV8"/>
<evidence type="ECO:0008006" key="3">
    <source>
        <dbReference type="Google" id="ProtNLM"/>
    </source>
</evidence>
<comment type="caution">
    <text evidence="2">The sequence shown here is derived from an EMBL/GenBank/DDBJ whole genome shotgun (WGS) entry which is preliminary data.</text>
</comment>
<dbReference type="EMBL" id="BART01037241">
    <property type="protein sequence ID" value="GAH06187.1"/>
    <property type="molecule type" value="Genomic_DNA"/>
</dbReference>
<proteinExistence type="predicted"/>